<evidence type="ECO:0000256" key="1">
    <source>
        <dbReference type="SAM" id="MobiDB-lite"/>
    </source>
</evidence>
<feature type="region of interest" description="Disordered" evidence="1">
    <location>
        <begin position="62"/>
        <end position="89"/>
    </location>
</feature>
<dbReference type="EMBL" id="JAOAOG010000260">
    <property type="protein sequence ID" value="KAJ6235349.1"/>
    <property type="molecule type" value="Genomic_DNA"/>
</dbReference>
<protein>
    <submittedName>
        <fullName evidence="2">Uncharacterized protein</fullName>
    </submittedName>
</protein>
<feature type="region of interest" description="Disordered" evidence="1">
    <location>
        <begin position="319"/>
        <end position="346"/>
    </location>
</feature>
<organism evidence="2 3">
    <name type="scientific">Anaeramoeba flamelloides</name>
    <dbReference type="NCBI Taxonomy" id="1746091"/>
    <lineage>
        <taxon>Eukaryota</taxon>
        <taxon>Metamonada</taxon>
        <taxon>Anaeramoebidae</taxon>
        <taxon>Anaeramoeba</taxon>
    </lineage>
</organism>
<accession>A0ABQ8XVD4</accession>
<evidence type="ECO:0000313" key="3">
    <source>
        <dbReference type="Proteomes" id="UP001150062"/>
    </source>
</evidence>
<evidence type="ECO:0000313" key="2">
    <source>
        <dbReference type="EMBL" id="KAJ6235349.1"/>
    </source>
</evidence>
<feature type="compositionally biased region" description="Low complexity" evidence="1">
    <location>
        <begin position="258"/>
        <end position="273"/>
    </location>
</feature>
<comment type="caution">
    <text evidence="2">The sequence shown here is derived from an EMBL/GenBank/DDBJ whole genome shotgun (WGS) entry which is preliminary data.</text>
</comment>
<dbReference type="Proteomes" id="UP001150062">
    <property type="component" value="Unassembled WGS sequence"/>
</dbReference>
<proteinExistence type="predicted"/>
<feature type="compositionally biased region" description="Basic and acidic residues" evidence="1">
    <location>
        <begin position="215"/>
        <end position="256"/>
    </location>
</feature>
<feature type="compositionally biased region" description="Low complexity" evidence="1">
    <location>
        <begin position="281"/>
        <end position="290"/>
    </location>
</feature>
<feature type="region of interest" description="Disordered" evidence="1">
    <location>
        <begin position="215"/>
        <end position="295"/>
    </location>
</feature>
<name>A0ABQ8XVD4_9EUKA</name>
<reference evidence="2" key="1">
    <citation type="submission" date="2022-08" db="EMBL/GenBank/DDBJ databases">
        <title>Novel sulfate-reducing endosymbionts in the free-living metamonad Anaeramoeba.</title>
        <authorList>
            <person name="Jerlstrom-Hultqvist J."/>
            <person name="Cepicka I."/>
            <person name="Gallot-Lavallee L."/>
            <person name="Salas-Leiva D."/>
            <person name="Curtis B.A."/>
            <person name="Zahonova K."/>
            <person name="Pipaliya S."/>
            <person name="Dacks J."/>
            <person name="Roger A.J."/>
        </authorList>
    </citation>
    <scope>NUCLEOTIDE SEQUENCE</scope>
    <source>
        <strain evidence="2">Schooner1</strain>
    </source>
</reference>
<feature type="compositionally biased region" description="Basic and acidic residues" evidence="1">
    <location>
        <begin position="319"/>
        <end position="335"/>
    </location>
</feature>
<gene>
    <name evidence="2" type="ORF">M0813_28630</name>
</gene>
<sequence length="346" mass="40617">MLLLQCIVLMHLKMRKNQENANLHSTENNSSISSSFTLQPRFSKQSINSNSQRYKLYGTESPIEPTIQNPTKKSNEKEFITPLSPGRTSITTEKNYIRTDQQQFLTPKRTQDHINRINEINRRLSNGSKTRFPSGNRDQDGRYSLVKNKLYHRNTITPTPVQRILYPSNRLTTPNKIIEHHQNTDLNQRDNVRTEYFQPINPDFNDLVLVQEQRFTRDTSKENKRLRTNKEKDSSYRRERSQGRERSNRRYRERSNNHSRNSSRVSNRNNSRGRNYHKGSNRSNNKGSGSTYNRGAKREEKFHIGLIIGQILHTTKDLINRPTKDKHPSKIDCEKLATGPRKHYSN</sequence>
<keyword evidence="3" id="KW-1185">Reference proteome</keyword>